<name>A0A2X3GY93_9LIST</name>
<dbReference type="EMBL" id="UAWT01000003">
    <property type="protein sequence ID" value="SQC65351.1"/>
    <property type="molecule type" value="Genomic_DNA"/>
</dbReference>
<gene>
    <name evidence="1" type="ORF">NCTC13940_00473</name>
</gene>
<organism evidence="1 2">
    <name type="scientific">Listeria fleischmannii subsp. fleischmannii</name>
    <dbReference type="NCBI Taxonomy" id="1671902"/>
    <lineage>
        <taxon>Bacteria</taxon>
        <taxon>Bacillati</taxon>
        <taxon>Bacillota</taxon>
        <taxon>Bacilli</taxon>
        <taxon>Bacillales</taxon>
        <taxon>Listeriaceae</taxon>
        <taxon>Listeria</taxon>
    </lineage>
</organism>
<accession>A0A2X3GY93</accession>
<reference evidence="1 2" key="1">
    <citation type="submission" date="2018-06" db="EMBL/GenBank/DDBJ databases">
        <authorList>
            <consortium name="Pathogen Informatics"/>
            <person name="Doyle S."/>
        </authorList>
    </citation>
    <scope>NUCLEOTIDE SEQUENCE [LARGE SCALE GENOMIC DNA]</scope>
    <source>
        <strain evidence="1 2">NCTC13940</strain>
    </source>
</reference>
<dbReference type="AlphaFoldDB" id="A0A2X3GY93"/>
<evidence type="ECO:0000313" key="1">
    <source>
        <dbReference type="EMBL" id="SQC65351.1"/>
    </source>
</evidence>
<evidence type="ECO:0000313" key="2">
    <source>
        <dbReference type="Proteomes" id="UP000250257"/>
    </source>
</evidence>
<dbReference type="Proteomes" id="UP000250257">
    <property type="component" value="Unassembled WGS sequence"/>
</dbReference>
<protein>
    <submittedName>
        <fullName evidence="1">Uncharacterized protein</fullName>
    </submittedName>
</protein>
<sequence length="57" mass="6539">MKTLTQVLKSKRAQAEPIIVPYIMAGDGDLKRSVKPFLFWKKTEYLPSKLVSLFPTQ</sequence>
<proteinExistence type="predicted"/>